<evidence type="ECO:0000256" key="3">
    <source>
        <dbReference type="ARBA" id="ARBA00022457"/>
    </source>
</evidence>
<evidence type="ECO:0000313" key="13">
    <source>
        <dbReference type="EMBL" id="OCT16862.1"/>
    </source>
</evidence>
<evidence type="ECO:0000313" key="14">
    <source>
        <dbReference type="Proteomes" id="UP000093309"/>
    </source>
</evidence>
<evidence type="ECO:0000256" key="5">
    <source>
        <dbReference type="ARBA" id="ARBA00022723"/>
    </source>
</evidence>
<proteinExistence type="inferred from homology"/>
<dbReference type="PRINTS" id="PR00502">
    <property type="entry name" value="NUDIXFAMILY"/>
</dbReference>
<feature type="domain" description="Nudix hydrolase" evidence="12">
    <location>
        <begin position="2"/>
        <end position="127"/>
    </location>
</feature>
<evidence type="ECO:0000256" key="7">
    <source>
        <dbReference type="ARBA" id="ARBA00022801"/>
    </source>
</evidence>
<evidence type="ECO:0000256" key="2">
    <source>
        <dbReference type="ARBA" id="ARBA00005582"/>
    </source>
</evidence>
<evidence type="ECO:0000256" key="8">
    <source>
        <dbReference type="ARBA" id="ARBA00022842"/>
    </source>
</evidence>
<keyword evidence="14" id="KW-1185">Reference proteome</keyword>
<evidence type="ECO:0000256" key="1">
    <source>
        <dbReference type="ARBA" id="ARBA00001946"/>
    </source>
</evidence>
<name>A0A1C1A8C9_9BACL</name>
<dbReference type="GO" id="GO:0006281">
    <property type="term" value="P:DNA repair"/>
    <property type="evidence" value="ECO:0007669"/>
    <property type="project" value="UniProtKB-KW"/>
</dbReference>
<dbReference type="STRING" id="512399.A8709_00670"/>
<evidence type="ECO:0000256" key="6">
    <source>
        <dbReference type="ARBA" id="ARBA00022763"/>
    </source>
</evidence>
<dbReference type="GO" id="GO:0044716">
    <property type="term" value="F:8-oxo-GDP phosphatase activity"/>
    <property type="evidence" value="ECO:0007669"/>
    <property type="project" value="TreeGrafter"/>
</dbReference>
<sequence length="127" mass="14175">MKKVDVVGAVIYNEKNEVLCALRSQQMSLPGYWEFPGGKIEANETPQESLAREIKEELDCTIEVGELVVDATHEYPNVIVRLITYKAKIIDGVAIASEHEKLVWLPVNQLNELEWAPADLPTLAAIC</sequence>
<dbReference type="Pfam" id="PF00293">
    <property type="entry name" value="NUDIX"/>
    <property type="match status" value="1"/>
</dbReference>
<dbReference type="GO" id="GO:0046872">
    <property type="term" value="F:metal ion binding"/>
    <property type="evidence" value="ECO:0007669"/>
    <property type="project" value="UniProtKB-KW"/>
</dbReference>
<accession>A0A1C1A8C9</accession>
<comment type="caution">
    <text evidence="13">The sequence shown here is derived from an EMBL/GenBank/DDBJ whole genome shotgun (WGS) entry which is preliminary data.</text>
</comment>
<dbReference type="InterPro" id="IPR020476">
    <property type="entry name" value="Nudix_hydrolase"/>
</dbReference>
<dbReference type="CDD" id="cd03425">
    <property type="entry name" value="NUDIX_MutT_NudA_like"/>
    <property type="match status" value="1"/>
</dbReference>
<dbReference type="AlphaFoldDB" id="A0A1C1A8C9"/>
<evidence type="ECO:0000256" key="11">
    <source>
        <dbReference type="ARBA" id="ARBA00038905"/>
    </source>
</evidence>
<dbReference type="GO" id="GO:0008413">
    <property type="term" value="F:8-oxo-7,8-dihydroguanosine triphosphate pyrophosphatase activity"/>
    <property type="evidence" value="ECO:0007669"/>
    <property type="project" value="TreeGrafter"/>
</dbReference>
<evidence type="ECO:0000256" key="9">
    <source>
        <dbReference type="ARBA" id="ARBA00023204"/>
    </source>
</evidence>
<organism evidence="13 14">
    <name type="scientific">Paenibacillus pectinilyticus</name>
    <dbReference type="NCBI Taxonomy" id="512399"/>
    <lineage>
        <taxon>Bacteria</taxon>
        <taxon>Bacillati</taxon>
        <taxon>Bacillota</taxon>
        <taxon>Bacilli</taxon>
        <taxon>Bacillales</taxon>
        <taxon>Paenibacillaceae</taxon>
        <taxon>Paenibacillus</taxon>
    </lineage>
</organism>
<keyword evidence="7" id="KW-0378">Hydrolase</keyword>
<dbReference type="RefSeq" id="WP_065850583.1">
    <property type="nucleotide sequence ID" value="NZ_LYPC01000009.1"/>
</dbReference>
<dbReference type="PROSITE" id="PS51462">
    <property type="entry name" value="NUDIX"/>
    <property type="match status" value="1"/>
</dbReference>
<evidence type="ECO:0000259" key="12">
    <source>
        <dbReference type="PROSITE" id="PS51462"/>
    </source>
</evidence>
<dbReference type="InterPro" id="IPR015797">
    <property type="entry name" value="NUDIX_hydrolase-like_dom_sf"/>
</dbReference>
<dbReference type="InterPro" id="IPR000086">
    <property type="entry name" value="NUDIX_hydrolase_dom"/>
</dbReference>
<dbReference type="PANTHER" id="PTHR47707">
    <property type="entry name" value="8-OXO-DGTP DIPHOSPHATASE"/>
    <property type="match status" value="1"/>
</dbReference>
<dbReference type="EMBL" id="LYPC01000009">
    <property type="protein sequence ID" value="OCT16862.1"/>
    <property type="molecule type" value="Genomic_DNA"/>
</dbReference>
<comment type="cofactor">
    <cofactor evidence="1">
        <name>Mg(2+)</name>
        <dbReference type="ChEBI" id="CHEBI:18420"/>
    </cofactor>
</comment>
<keyword evidence="4" id="KW-0235">DNA replication</keyword>
<keyword evidence="6" id="KW-0227">DNA damage</keyword>
<comment type="catalytic activity">
    <reaction evidence="10">
        <text>8-oxo-dGTP + H2O = 8-oxo-dGMP + diphosphate + H(+)</text>
        <dbReference type="Rhea" id="RHEA:31575"/>
        <dbReference type="ChEBI" id="CHEBI:15377"/>
        <dbReference type="ChEBI" id="CHEBI:15378"/>
        <dbReference type="ChEBI" id="CHEBI:33019"/>
        <dbReference type="ChEBI" id="CHEBI:63224"/>
        <dbReference type="ChEBI" id="CHEBI:77896"/>
        <dbReference type="EC" id="3.6.1.55"/>
    </reaction>
</comment>
<dbReference type="InterPro" id="IPR047127">
    <property type="entry name" value="MutT-like"/>
</dbReference>
<comment type="similarity">
    <text evidence="2">Belongs to the Nudix hydrolase family.</text>
</comment>
<dbReference type="GO" id="GO:0044715">
    <property type="term" value="F:8-oxo-dGDP phosphatase activity"/>
    <property type="evidence" value="ECO:0007669"/>
    <property type="project" value="TreeGrafter"/>
</dbReference>
<protein>
    <recommendedName>
        <fullName evidence="11">8-oxo-dGTP diphosphatase</fullName>
        <ecNumber evidence="11">3.6.1.55</ecNumber>
    </recommendedName>
</protein>
<reference evidence="14" key="1">
    <citation type="submission" date="2016-05" db="EMBL/GenBank/DDBJ databases">
        <title>Paenibacillus oryzae. sp. nov., isolated from the rice root.</title>
        <authorList>
            <person name="Zhang J."/>
            <person name="Zhang X."/>
        </authorList>
    </citation>
    <scope>NUCLEOTIDE SEQUENCE [LARGE SCALE GENOMIC DNA]</scope>
    <source>
        <strain evidence="14">KCTC13222</strain>
    </source>
</reference>
<dbReference type="PANTHER" id="PTHR47707:SF1">
    <property type="entry name" value="NUDIX HYDROLASE FAMILY PROTEIN"/>
    <property type="match status" value="1"/>
</dbReference>
<evidence type="ECO:0000256" key="4">
    <source>
        <dbReference type="ARBA" id="ARBA00022705"/>
    </source>
</evidence>
<keyword evidence="3" id="KW-0515">Mutator protein</keyword>
<dbReference type="GO" id="GO:0035539">
    <property type="term" value="F:8-oxo-7,8-dihydrodeoxyguanosine triphosphate pyrophosphatase activity"/>
    <property type="evidence" value="ECO:0007669"/>
    <property type="project" value="UniProtKB-EC"/>
</dbReference>
<gene>
    <name evidence="13" type="ORF">A8709_00670</name>
</gene>
<dbReference type="Proteomes" id="UP000093309">
    <property type="component" value="Unassembled WGS sequence"/>
</dbReference>
<keyword evidence="5" id="KW-0479">Metal-binding</keyword>
<dbReference type="OrthoDB" id="9810648at2"/>
<dbReference type="SUPFAM" id="SSF55811">
    <property type="entry name" value="Nudix"/>
    <property type="match status" value="1"/>
</dbReference>
<keyword evidence="8" id="KW-0460">Magnesium</keyword>
<keyword evidence="9" id="KW-0234">DNA repair</keyword>
<evidence type="ECO:0000256" key="10">
    <source>
        <dbReference type="ARBA" id="ARBA00035861"/>
    </source>
</evidence>
<dbReference type="GO" id="GO:0006260">
    <property type="term" value="P:DNA replication"/>
    <property type="evidence" value="ECO:0007669"/>
    <property type="project" value="UniProtKB-KW"/>
</dbReference>
<dbReference type="Gene3D" id="3.90.79.10">
    <property type="entry name" value="Nucleoside Triphosphate Pyrophosphohydrolase"/>
    <property type="match status" value="1"/>
</dbReference>
<dbReference type="EC" id="3.6.1.55" evidence="11"/>